<dbReference type="PROSITE" id="PS00375">
    <property type="entry name" value="UDPGT"/>
    <property type="match status" value="1"/>
</dbReference>
<dbReference type="OrthoDB" id="5835829at2759"/>
<dbReference type="GO" id="GO:0080043">
    <property type="term" value="F:quercetin 3-O-glucosyltransferase activity"/>
    <property type="evidence" value="ECO:0007669"/>
    <property type="project" value="TreeGrafter"/>
</dbReference>
<evidence type="ECO:0000313" key="7">
    <source>
        <dbReference type="RefSeq" id="XP_031372729.1"/>
    </source>
</evidence>
<keyword evidence="6" id="KW-1185">Reference proteome</keyword>
<accession>A0A6P8BQX3</accession>
<dbReference type="SUPFAM" id="SSF53756">
    <property type="entry name" value="UDP-Glycosyltransferase/glycogen phosphorylase"/>
    <property type="match status" value="1"/>
</dbReference>
<comment type="similarity">
    <text evidence="1 4">Belongs to the UDP-glycosyltransferase family.</text>
</comment>
<dbReference type="InterPro" id="IPR035595">
    <property type="entry name" value="UDP_glycos_trans_CS"/>
</dbReference>
<reference evidence="7" key="2">
    <citation type="submission" date="2025-08" db="UniProtKB">
        <authorList>
            <consortium name="RefSeq"/>
        </authorList>
    </citation>
    <scope>IDENTIFICATION</scope>
    <source>
        <tissue evidence="7">Leaf</tissue>
    </source>
</reference>
<organism evidence="6 7">
    <name type="scientific">Punica granatum</name>
    <name type="common">Pomegranate</name>
    <dbReference type="NCBI Taxonomy" id="22663"/>
    <lineage>
        <taxon>Eukaryota</taxon>
        <taxon>Viridiplantae</taxon>
        <taxon>Streptophyta</taxon>
        <taxon>Embryophyta</taxon>
        <taxon>Tracheophyta</taxon>
        <taxon>Spermatophyta</taxon>
        <taxon>Magnoliopsida</taxon>
        <taxon>eudicotyledons</taxon>
        <taxon>Gunneridae</taxon>
        <taxon>Pentapetalae</taxon>
        <taxon>rosids</taxon>
        <taxon>malvids</taxon>
        <taxon>Myrtales</taxon>
        <taxon>Lythraceae</taxon>
        <taxon>Punica</taxon>
    </lineage>
</organism>
<name>A0A6P8BQX3_PUNGR</name>
<dbReference type="RefSeq" id="XP_031372729.1">
    <property type="nucleotide sequence ID" value="XM_031516869.1"/>
</dbReference>
<dbReference type="GeneID" id="116187871"/>
<keyword evidence="3 4" id="KW-0808">Transferase</keyword>
<gene>
    <name evidence="7" type="primary">LOC116187871</name>
</gene>
<dbReference type="PANTHER" id="PTHR11926:SF1516">
    <property type="entry name" value="GLYCOSYLTRANSFERASE"/>
    <property type="match status" value="1"/>
</dbReference>
<dbReference type="EC" id="2.4.1.-" evidence="5"/>
<dbReference type="PANTHER" id="PTHR11926">
    <property type="entry name" value="GLUCOSYL/GLUCURONOSYL TRANSFERASES"/>
    <property type="match status" value="1"/>
</dbReference>
<dbReference type="Pfam" id="PF00201">
    <property type="entry name" value="UDPGT"/>
    <property type="match status" value="1"/>
</dbReference>
<dbReference type="CDD" id="cd03784">
    <property type="entry name" value="GT1_Gtf-like"/>
    <property type="match status" value="1"/>
</dbReference>
<dbReference type="AlphaFoldDB" id="A0A6P8BQX3"/>
<evidence type="ECO:0000256" key="5">
    <source>
        <dbReference type="RuleBase" id="RU362057"/>
    </source>
</evidence>
<dbReference type="FunFam" id="3.40.50.2000:FF:000065">
    <property type="entry name" value="Glycosyltransferase"/>
    <property type="match status" value="1"/>
</dbReference>
<keyword evidence="2 4" id="KW-0328">Glycosyltransferase</keyword>
<dbReference type="Gene3D" id="3.40.50.2000">
    <property type="entry name" value="Glycogen Phosphorylase B"/>
    <property type="match status" value="2"/>
</dbReference>
<protein>
    <recommendedName>
        <fullName evidence="5">Glycosyltransferase</fullName>
        <ecNumber evidence="5">2.4.1.-</ecNumber>
    </recommendedName>
</protein>
<evidence type="ECO:0000256" key="2">
    <source>
        <dbReference type="ARBA" id="ARBA00022676"/>
    </source>
</evidence>
<evidence type="ECO:0000256" key="4">
    <source>
        <dbReference type="RuleBase" id="RU003718"/>
    </source>
</evidence>
<evidence type="ECO:0000256" key="1">
    <source>
        <dbReference type="ARBA" id="ARBA00009995"/>
    </source>
</evidence>
<evidence type="ECO:0000313" key="6">
    <source>
        <dbReference type="Proteomes" id="UP000515151"/>
    </source>
</evidence>
<evidence type="ECO:0000256" key="3">
    <source>
        <dbReference type="ARBA" id="ARBA00022679"/>
    </source>
</evidence>
<sequence length="484" mass="54424">MASKKSHVVCLPIPTQSHIGAMLKLAKLLHHRGLYITFVNTEYNHRRLVEARGRSFLNDLPAGFQLVEIPDGLPPSQANATQDVISLCESARLYLLYPFCALINDLKERAAASGSGFPPVSCIVADGFMTFSAYPASEKFGIPVVNLWTIPACALMAFMHYPKLIEKGFAPLEDESYLTNGYLETIIDWIPGMKNMRLRDMPSFLRTTAPDDVIFNFVMDTAARFDKASATIIHTFEALEADVLDAFSSMFSRPAYAIGPFQLLIDRIPENENQLKHIRCNLWKEDMQCLQWLDSQKPESVLYINFGSIAFLTSQQLIEFAMGIASSKHPFLWIIRPDLVNGDTAIIPPEFNEETKGRAFISEWCPQEEVLNHPSVGGFLTHCGWNSAIETLTAGVPMLCWPYFGDQQTICKYACMDWEVGLEIGSDVKRDKVQKLTKELMDGEKGKQIKKRAMEWKRLAFEATVEQGSSAINLEKLVCEIISK</sequence>
<dbReference type="FunFam" id="3.40.50.2000:FF:000027">
    <property type="entry name" value="Glycosyltransferase"/>
    <property type="match status" value="1"/>
</dbReference>
<reference evidence="6" key="1">
    <citation type="journal article" date="2020" name="Plant Biotechnol. J.">
        <title>The pomegranate (Punica granatum L.) draft genome dissects genetic divergence between soft- and hard-seeded cultivars.</title>
        <authorList>
            <person name="Luo X."/>
            <person name="Li H."/>
            <person name="Wu Z."/>
            <person name="Yao W."/>
            <person name="Zhao P."/>
            <person name="Cao D."/>
            <person name="Yu H."/>
            <person name="Li K."/>
            <person name="Poudel K."/>
            <person name="Zhao D."/>
            <person name="Zhang F."/>
            <person name="Xia X."/>
            <person name="Chen L."/>
            <person name="Wang Q."/>
            <person name="Jing D."/>
            <person name="Cao S."/>
        </authorList>
    </citation>
    <scope>NUCLEOTIDE SEQUENCE [LARGE SCALE GENOMIC DNA]</scope>
    <source>
        <strain evidence="6">cv. Tunisia</strain>
    </source>
</reference>
<proteinExistence type="inferred from homology"/>
<dbReference type="Proteomes" id="UP000515151">
    <property type="component" value="Chromosome 8"/>
</dbReference>
<dbReference type="GO" id="GO:0080044">
    <property type="term" value="F:quercetin 7-O-glucosyltransferase activity"/>
    <property type="evidence" value="ECO:0007669"/>
    <property type="project" value="TreeGrafter"/>
</dbReference>
<dbReference type="InterPro" id="IPR002213">
    <property type="entry name" value="UDP_glucos_trans"/>
</dbReference>